<keyword evidence="2" id="KW-1185">Reference proteome</keyword>
<name>A0ACC2HWT6_9PLEO</name>
<reference evidence="1" key="1">
    <citation type="submission" date="2022-11" db="EMBL/GenBank/DDBJ databases">
        <title>Genome Sequence of Boeremia exigua.</title>
        <authorList>
            <person name="Buettner E."/>
        </authorList>
    </citation>
    <scope>NUCLEOTIDE SEQUENCE</scope>
    <source>
        <strain evidence="1">CU02</strain>
    </source>
</reference>
<evidence type="ECO:0000313" key="2">
    <source>
        <dbReference type="Proteomes" id="UP001153331"/>
    </source>
</evidence>
<protein>
    <submittedName>
        <fullName evidence="1">Uncharacterized protein</fullName>
    </submittedName>
</protein>
<gene>
    <name evidence="1" type="ORF">OPT61_g8785</name>
</gene>
<evidence type="ECO:0000313" key="1">
    <source>
        <dbReference type="EMBL" id="KAJ8107554.1"/>
    </source>
</evidence>
<sequence>MLLRTIMSSDLSSSSTSLSDPGLTSIQLRTRQASELHAIEEMTHGTPRPQQQPTVGHEVNTAWAQPQSPGDTNGAEVDATSYTCERCAAIPWESLASHLSEGVDEMTIHESISALQESQCSICQLLGHFLYLRAIKDANSSSSCSAISCDSSIAQRISPSEFCGPQNREQDGPKILVSQVHPYGLSDFKDLEHFYPPTLSSGQINAWIHDCRDNHGDKCSPYHISQLKELKVIDCDQQAVVNAPAHCRYIALSYIWGNMNESRTTISPNTLHELPKTIREAIDFTKYIGYRYLWVDRYCIDQESTEDKHIQIAQMGDIYATAELTIIAAIGSDPTYGLPGVSPVETDGYQMMASPWTRRGWTFQEGILSQRRLIPAGHHAVFVCNTETRYEPLYPRDPLKLYLILDLLFGQGLVYEQITLKTAAEYMFNYSRRTLSCNADALNAIVGALNTLRKDSIYHWWGVPFECIEDSRSSEMEIGNCTKSLSCKGAHRQGLMLSWIHERPAIRRSAFPSWSSIGWVGSIQYQVGMYYVPMNPKDHSGIETAGLKWWARMPQTVSCCGVEIMTEAGQQSLLSVLPTHHPSSELSKQLVLHAETYTPCMMTFDGVAIPFDTECFRICPVSWSELPDLQSRTLLSYKVVLVTGPSYPDSEDQSLILILRSCEAGQAHAFERIGCGYLFFQNTGVESRWVGADMQPLDSDSVAVKESSGAWKGPWWRNCFKPETVIVV</sequence>
<dbReference type="Proteomes" id="UP001153331">
    <property type="component" value="Unassembled WGS sequence"/>
</dbReference>
<dbReference type="EMBL" id="JAPHNI010000903">
    <property type="protein sequence ID" value="KAJ8107554.1"/>
    <property type="molecule type" value="Genomic_DNA"/>
</dbReference>
<proteinExistence type="predicted"/>
<comment type="caution">
    <text evidence="1">The sequence shown here is derived from an EMBL/GenBank/DDBJ whole genome shotgun (WGS) entry which is preliminary data.</text>
</comment>
<organism evidence="1 2">
    <name type="scientific">Boeremia exigua</name>
    <dbReference type="NCBI Taxonomy" id="749465"/>
    <lineage>
        <taxon>Eukaryota</taxon>
        <taxon>Fungi</taxon>
        <taxon>Dikarya</taxon>
        <taxon>Ascomycota</taxon>
        <taxon>Pezizomycotina</taxon>
        <taxon>Dothideomycetes</taxon>
        <taxon>Pleosporomycetidae</taxon>
        <taxon>Pleosporales</taxon>
        <taxon>Pleosporineae</taxon>
        <taxon>Didymellaceae</taxon>
        <taxon>Boeremia</taxon>
    </lineage>
</organism>
<accession>A0ACC2HWT6</accession>